<feature type="DNA-binding region" description="H-T-H motif" evidence="4">
    <location>
        <begin position="35"/>
        <end position="54"/>
    </location>
</feature>
<evidence type="ECO:0000259" key="5">
    <source>
        <dbReference type="PROSITE" id="PS50977"/>
    </source>
</evidence>
<dbReference type="SUPFAM" id="SSF48498">
    <property type="entry name" value="Tetracyclin repressor-like, C-terminal domain"/>
    <property type="match status" value="1"/>
</dbReference>
<sequence>MGITERKIRQKEHMRTNILAVALRLVKDEGWQSLSIRKIADAIEYSVPVIYDHFANKEDILYELSLDGFRLLERTLEKNKRNIRDPRELLKAHAESYWNFAFKNPEYYQLMYGLGMPCSGSGKVKPELNVFRNHIGEAIEKIVTDKKSTDDETCFKIHAFWSVLHGLISIMMMRCSDIDDSTMNKKVMDDTVEAFIKNL</sequence>
<dbReference type="InterPro" id="IPR050624">
    <property type="entry name" value="HTH-type_Tx_Regulator"/>
</dbReference>
<dbReference type="Pfam" id="PF00440">
    <property type="entry name" value="TetR_N"/>
    <property type="match status" value="1"/>
</dbReference>
<proteinExistence type="predicted"/>
<dbReference type="Gene3D" id="1.10.357.10">
    <property type="entry name" value="Tetracycline Repressor, domain 2"/>
    <property type="match status" value="1"/>
</dbReference>
<dbReference type="SUPFAM" id="SSF46689">
    <property type="entry name" value="Homeodomain-like"/>
    <property type="match status" value="1"/>
</dbReference>
<dbReference type="EMBL" id="CAJRAU010000001">
    <property type="protein sequence ID" value="CAG5067377.1"/>
    <property type="molecule type" value="Genomic_DNA"/>
</dbReference>
<dbReference type="PANTHER" id="PTHR43479:SF20">
    <property type="entry name" value="HTH TETR-TYPE DOMAIN-CONTAINING PROTEIN"/>
    <property type="match status" value="1"/>
</dbReference>
<keyword evidence="3" id="KW-0804">Transcription</keyword>
<accession>A0ABM8UIP5</accession>
<comment type="caution">
    <text evidence="6">The sequence shown here is derived from an EMBL/GenBank/DDBJ whole genome shotgun (WGS) entry which is preliminary data.</text>
</comment>
<dbReference type="InterPro" id="IPR025996">
    <property type="entry name" value="MT1864/Rv1816-like_C"/>
</dbReference>
<dbReference type="InterPro" id="IPR001647">
    <property type="entry name" value="HTH_TetR"/>
</dbReference>
<dbReference type="PANTHER" id="PTHR43479">
    <property type="entry name" value="ACREF/ENVCD OPERON REPRESSOR-RELATED"/>
    <property type="match status" value="1"/>
</dbReference>
<dbReference type="Proteomes" id="UP000679725">
    <property type="component" value="Unassembled WGS sequence"/>
</dbReference>
<protein>
    <recommendedName>
        <fullName evidence="5">HTH tetR-type domain-containing protein</fullName>
    </recommendedName>
</protein>
<dbReference type="PRINTS" id="PR00455">
    <property type="entry name" value="HTHTETR"/>
</dbReference>
<keyword evidence="1" id="KW-0805">Transcription regulation</keyword>
<dbReference type="RefSeq" id="WP_215231559.1">
    <property type="nucleotide sequence ID" value="NZ_CAJRAU010000001.1"/>
</dbReference>
<reference evidence="6 7" key="1">
    <citation type="submission" date="2021-04" db="EMBL/GenBank/DDBJ databases">
        <authorList>
            <person name="Rodrigo-Torres L."/>
            <person name="Arahal R. D."/>
            <person name="Lucena T."/>
        </authorList>
    </citation>
    <scope>NUCLEOTIDE SEQUENCE [LARGE SCALE GENOMIC DNA]</scope>
    <source>
        <strain evidence="6 7">CECT 9623</strain>
    </source>
</reference>
<evidence type="ECO:0000256" key="1">
    <source>
        <dbReference type="ARBA" id="ARBA00023015"/>
    </source>
</evidence>
<dbReference type="PROSITE" id="PS50977">
    <property type="entry name" value="HTH_TETR_2"/>
    <property type="match status" value="1"/>
</dbReference>
<evidence type="ECO:0000313" key="7">
    <source>
        <dbReference type="Proteomes" id="UP000679725"/>
    </source>
</evidence>
<dbReference type="InterPro" id="IPR036271">
    <property type="entry name" value="Tet_transcr_reg_TetR-rel_C_sf"/>
</dbReference>
<evidence type="ECO:0000256" key="3">
    <source>
        <dbReference type="ARBA" id="ARBA00023163"/>
    </source>
</evidence>
<name>A0ABM8UIP5_9BACT</name>
<gene>
    <name evidence="6" type="ORF">DYBT9623_00097</name>
</gene>
<evidence type="ECO:0000313" key="6">
    <source>
        <dbReference type="EMBL" id="CAG5067377.1"/>
    </source>
</evidence>
<dbReference type="Pfam" id="PF13305">
    <property type="entry name" value="TetR_C_33"/>
    <property type="match status" value="1"/>
</dbReference>
<keyword evidence="7" id="KW-1185">Reference proteome</keyword>
<keyword evidence="2 4" id="KW-0238">DNA-binding</keyword>
<organism evidence="6 7">
    <name type="scientific">Dyadobacter linearis</name>
    <dbReference type="NCBI Taxonomy" id="2823330"/>
    <lineage>
        <taxon>Bacteria</taxon>
        <taxon>Pseudomonadati</taxon>
        <taxon>Bacteroidota</taxon>
        <taxon>Cytophagia</taxon>
        <taxon>Cytophagales</taxon>
        <taxon>Spirosomataceae</taxon>
        <taxon>Dyadobacter</taxon>
    </lineage>
</organism>
<evidence type="ECO:0000256" key="2">
    <source>
        <dbReference type="ARBA" id="ARBA00023125"/>
    </source>
</evidence>
<evidence type="ECO:0000256" key="4">
    <source>
        <dbReference type="PROSITE-ProRule" id="PRU00335"/>
    </source>
</evidence>
<dbReference type="InterPro" id="IPR009057">
    <property type="entry name" value="Homeodomain-like_sf"/>
</dbReference>
<feature type="domain" description="HTH tetR-type" evidence="5">
    <location>
        <begin position="12"/>
        <end position="72"/>
    </location>
</feature>